<protein>
    <submittedName>
        <fullName evidence="2">Uncharacterized protein</fullName>
    </submittedName>
</protein>
<reference evidence="2" key="1">
    <citation type="journal article" date="2014" name="Int. J. Syst. Evol. Microbiol.">
        <title>Complete genome sequence of Corynebacterium casei LMG S-19264T (=DSM 44701T), isolated from a smear-ripened cheese.</title>
        <authorList>
            <consortium name="US DOE Joint Genome Institute (JGI-PGF)"/>
            <person name="Walter F."/>
            <person name="Albersmeier A."/>
            <person name="Kalinowski J."/>
            <person name="Ruckert C."/>
        </authorList>
    </citation>
    <scope>NUCLEOTIDE SEQUENCE</scope>
    <source>
        <strain evidence="2">JCM 3276</strain>
    </source>
</reference>
<gene>
    <name evidence="2" type="ORF">GCM10010171_18800</name>
</gene>
<keyword evidence="3" id="KW-1185">Reference proteome</keyword>
<feature type="region of interest" description="Disordered" evidence="1">
    <location>
        <begin position="54"/>
        <end position="74"/>
    </location>
</feature>
<dbReference type="EMBL" id="BMRB01000001">
    <property type="protein sequence ID" value="GGS25690.1"/>
    <property type="molecule type" value="Genomic_DNA"/>
</dbReference>
<sequence length="74" mass="6988">MPSGPWAAPAGVACACFLLCPLSLGGGFVEGASFRVEIGARGWWAGGASGVGSRPGLDGGGEGEGGGYLGSCGA</sequence>
<reference evidence="2" key="2">
    <citation type="submission" date="2020-09" db="EMBL/GenBank/DDBJ databases">
        <authorList>
            <person name="Sun Q."/>
            <person name="Ohkuma M."/>
        </authorList>
    </citation>
    <scope>NUCLEOTIDE SEQUENCE</scope>
    <source>
        <strain evidence="2">JCM 3276</strain>
    </source>
</reference>
<organism evidence="2 3">
    <name type="scientific">Actinokineospora fastidiosa</name>
    <dbReference type="NCBI Taxonomy" id="1816"/>
    <lineage>
        <taxon>Bacteria</taxon>
        <taxon>Bacillati</taxon>
        <taxon>Actinomycetota</taxon>
        <taxon>Actinomycetes</taxon>
        <taxon>Pseudonocardiales</taxon>
        <taxon>Pseudonocardiaceae</taxon>
        <taxon>Actinokineospora</taxon>
    </lineage>
</organism>
<accession>A0A918G9S5</accession>
<evidence type="ECO:0000256" key="1">
    <source>
        <dbReference type="SAM" id="MobiDB-lite"/>
    </source>
</evidence>
<name>A0A918G9S5_9PSEU</name>
<comment type="caution">
    <text evidence="2">The sequence shown here is derived from an EMBL/GenBank/DDBJ whole genome shotgun (WGS) entry which is preliminary data.</text>
</comment>
<proteinExistence type="predicted"/>
<evidence type="ECO:0000313" key="3">
    <source>
        <dbReference type="Proteomes" id="UP000660680"/>
    </source>
</evidence>
<feature type="compositionally biased region" description="Gly residues" evidence="1">
    <location>
        <begin position="57"/>
        <end position="74"/>
    </location>
</feature>
<dbReference type="AlphaFoldDB" id="A0A918G9S5"/>
<dbReference type="Proteomes" id="UP000660680">
    <property type="component" value="Unassembled WGS sequence"/>
</dbReference>
<evidence type="ECO:0000313" key="2">
    <source>
        <dbReference type="EMBL" id="GGS25690.1"/>
    </source>
</evidence>